<evidence type="ECO:0000256" key="1">
    <source>
        <dbReference type="PIRSR" id="PIRSR037847-1"/>
    </source>
</evidence>
<keyword evidence="5" id="KW-1185">Reference proteome</keyword>
<dbReference type="InterPro" id="IPR013196">
    <property type="entry name" value="HTH_11"/>
</dbReference>
<dbReference type="InterPro" id="IPR036390">
    <property type="entry name" value="WH_DNA-bd_sf"/>
</dbReference>
<accession>A0A147K712</accession>
<dbReference type="EMBL" id="LDYG01000032">
    <property type="protein sequence ID" value="KUP05855.1"/>
    <property type="molecule type" value="Genomic_DNA"/>
</dbReference>
<feature type="domain" description="3H" evidence="2">
    <location>
        <begin position="81"/>
        <end position="175"/>
    </location>
</feature>
<evidence type="ECO:0000313" key="4">
    <source>
        <dbReference type="EMBL" id="KUP05855.1"/>
    </source>
</evidence>
<gene>
    <name evidence="4" type="ORF">Q75_10730</name>
</gene>
<dbReference type="Pfam" id="PF02829">
    <property type="entry name" value="3H"/>
    <property type="match status" value="1"/>
</dbReference>
<dbReference type="Proteomes" id="UP000074108">
    <property type="component" value="Unassembled WGS sequence"/>
</dbReference>
<dbReference type="Gene3D" id="1.10.10.10">
    <property type="entry name" value="Winged helix-like DNA-binding domain superfamily/Winged helix DNA-binding domain"/>
    <property type="match status" value="1"/>
</dbReference>
<dbReference type="PATRIC" id="fig|1150625.3.peg.2283"/>
<evidence type="ECO:0000313" key="5">
    <source>
        <dbReference type="Proteomes" id="UP000074108"/>
    </source>
</evidence>
<proteinExistence type="predicted"/>
<dbReference type="RefSeq" id="WP_059351347.1">
    <property type="nucleotide sequence ID" value="NZ_LDYG01000032.1"/>
</dbReference>
<dbReference type="InterPro" id="IPR035922">
    <property type="entry name" value="3H_dom_sf"/>
</dbReference>
<protein>
    <submittedName>
        <fullName evidence="4">Transcriptional regulator</fullName>
    </submittedName>
</protein>
<dbReference type="PANTHER" id="PTHR40068:SF1">
    <property type="entry name" value="TRANSCRIPTION REPRESSOR NIAR-RELATED"/>
    <property type="match status" value="1"/>
</dbReference>
<dbReference type="SUPFAM" id="SSF75500">
    <property type="entry name" value="Putative transcriptional regulator TM1602, C-terminal domain"/>
    <property type="match status" value="1"/>
</dbReference>
<dbReference type="OrthoDB" id="9792661at2"/>
<name>A0A147K712_9BACI</name>
<comment type="caution">
    <text evidence="4">The sequence shown here is derived from an EMBL/GenBank/DDBJ whole genome shotgun (WGS) entry which is preliminary data.</text>
</comment>
<feature type="domain" description="Helix-turn-helix type 11" evidence="3">
    <location>
        <begin position="11"/>
        <end position="63"/>
    </location>
</feature>
<dbReference type="STRING" id="1150625.Q75_10730"/>
<dbReference type="AlphaFoldDB" id="A0A147K712"/>
<keyword evidence="1" id="KW-0533">Nickel</keyword>
<dbReference type="InterPro" id="IPR004173">
    <property type="entry name" value="3H_domain"/>
</dbReference>
<dbReference type="Pfam" id="PF08279">
    <property type="entry name" value="HTH_11"/>
    <property type="match status" value="1"/>
</dbReference>
<dbReference type="InterPro" id="IPR036388">
    <property type="entry name" value="WH-like_DNA-bd_sf"/>
</dbReference>
<dbReference type="SUPFAM" id="SSF46785">
    <property type="entry name" value="Winged helix' DNA-binding domain"/>
    <property type="match status" value="1"/>
</dbReference>
<keyword evidence="1" id="KW-0479">Metal-binding</keyword>
<dbReference type="PIRSF" id="PIRSF037847">
    <property type="entry name" value="NiaR"/>
    <property type="match status" value="1"/>
</dbReference>
<organism evidence="4 5">
    <name type="scientific">Bacillus coahuilensis p1.1.43</name>
    <dbReference type="NCBI Taxonomy" id="1150625"/>
    <lineage>
        <taxon>Bacteria</taxon>
        <taxon>Bacillati</taxon>
        <taxon>Bacillota</taxon>
        <taxon>Bacilli</taxon>
        <taxon>Bacillales</taxon>
        <taxon>Bacillaceae</taxon>
        <taxon>Bacillus</taxon>
    </lineage>
</organism>
<dbReference type="InterPro" id="IPR026043">
    <property type="entry name" value="NadR"/>
</dbReference>
<dbReference type="Gene3D" id="3.30.1340.20">
    <property type="entry name" value="3H domain"/>
    <property type="match status" value="1"/>
</dbReference>
<evidence type="ECO:0000259" key="2">
    <source>
        <dbReference type="Pfam" id="PF02829"/>
    </source>
</evidence>
<feature type="binding site" evidence="1">
    <location>
        <position position="150"/>
    </location>
    <ligand>
        <name>Ni(2+)</name>
        <dbReference type="ChEBI" id="CHEBI:49786"/>
    </ligand>
</feature>
<sequence length="178" mass="19785">MGDKKLLGEERRAFILDKLKQSAEPLTGKELSLLTNVSRQVVVNDITLLKARNIPIIATSQGYLYLQQDLHAPLFEKTVPCFHGPERTKEELELLVDLGVTVKDVIIEHPVYGDLTASVHVSNRKDVERFMSKLTVTGASLLSELTEGVHLHTLQSASEEKLLEAEALLKQKGFLISS</sequence>
<dbReference type="PANTHER" id="PTHR40068">
    <property type="entry name" value="TRANSCRIPTION REPRESSOR NIAR-RELATED"/>
    <property type="match status" value="1"/>
</dbReference>
<feature type="binding site" evidence="1">
    <location>
        <position position="83"/>
    </location>
    <ligand>
        <name>Ni(2+)</name>
        <dbReference type="ChEBI" id="CHEBI:49786"/>
    </ligand>
</feature>
<feature type="binding site" evidence="1">
    <location>
        <position position="152"/>
    </location>
    <ligand>
        <name>Ni(2+)</name>
        <dbReference type="ChEBI" id="CHEBI:49786"/>
    </ligand>
</feature>
<dbReference type="GO" id="GO:0046872">
    <property type="term" value="F:metal ion binding"/>
    <property type="evidence" value="ECO:0007669"/>
    <property type="project" value="UniProtKB-KW"/>
</dbReference>
<evidence type="ECO:0000259" key="3">
    <source>
        <dbReference type="Pfam" id="PF08279"/>
    </source>
</evidence>
<feature type="binding site" evidence="1">
    <location>
        <position position="91"/>
    </location>
    <ligand>
        <name>Ni(2+)</name>
        <dbReference type="ChEBI" id="CHEBI:49786"/>
    </ligand>
</feature>
<reference evidence="4 5" key="1">
    <citation type="journal article" date="2016" name="Front. Microbiol.">
        <title>Microevolution Analysis of Bacillus coahuilensis Unveils Differences in Phosphorus Acquisition Strategies and Their Regulation.</title>
        <authorList>
            <person name="Gomez-Lunar Z."/>
            <person name="Hernandez-Gonzalez I."/>
            <person name="Rodriguez-Torres M.D."/>
            <person name="Souza V."/>
            <person name="Olmedo-Alvarez G."/>
        </authorList>
    </citation>
    <scope>NUCLEOTIDE SEQUENCE [LARGE SCALE GENOMIC DNA]</scope>
    <source>
        <strain evidence="5">p1.1.43</strain>
    </source>
</reference>